<evidence type="ECO:0000313" key="3">
    <source>
        <dbReference type="Proteomes" id="UP001163850"/>
    </source>
</evidence>
<dbReference type="AlphaFoldDB" id="A0AA38PYM3"/>
<dbReference type="EMBL" id="MU802004">
    <property type="protein sequence ID" value="KAJ3983972.1"/>
    <property type="molecule type" value="Genomic_DNA"/>
</dbReference>
<gene>
    <name evidence="2" type="ORF">F5890DRAFT_111248</name>
</gene>
<comment type="caution">
    <text evidence="2">The sequence shown here is derived from an EMBL/GenBank/DDBJ whole genome shotgun (WGS) entry which is preliminary data.</text>
</comment>
<organism evidence="2 3">
    <name type="scientific">Lentinula detonsa</name>
    <dbReference type="NCBI Taxonomy" id="2804962"/>
    <lineage>
        <taxon>Eukaryota</taxon>
        <taxon>Fungi</taxon>
        <taxon>Dikarya</taxon>
        <taxon>Basidiomycota</taxon>
        <taxon>Agaricomycotina</taxon>
        <taxon>Agaricomycetes</taxon>
        <taxon>Agaricomycetidae</taxon>
        <taxon>Agaricales</taxon>
        <taxon>Marasmiineae</taxon>
        <taxon>Omphalotaceae</taxon>
        <taxon>Lentinula</taxon>
    </lineage>
</organism>
<reference evidence="2" key="1">
    <citation type="submission" date="2022-08" db="EMBL/GenBank/DDBJ databases">
        <authorList>
            <consortium name="DOE Joint Genome Institute"/>
            <person name="Min B."/>
            <person name="Riley R."/>
            <person name="Sierra-Patev S."/>
            <person name="Naranjo-Ortiz M."/>
            <person name="Looney B."/>
            <person name="Konkel Z."/>
            <person name="Slot J.C."/>
            <person name="Sakamoto Y."/>
            <person name="Steenwyk J.L."/>
            <person name="Rokas A."/>
            <person name="Carro J."/>
            <person name="Camarero S."/>
            <person name="Ferreira P."/>
            <person name="Molpeceres G."/>
            <person name="Ruiz-Duenas F.J."/>
            <person name="Serrano A."/>
            <person name="Henrissat B."/>
            <person name="Drula E."/>
            <person name="Hughes K.W."/>
            <person name="Mata J.L."/>
            <person name="Ishikawa N.K."/>
            <person name="Vargas-Isla R."/>
            <person name="Ushijima S."/>
            <person name="Smith C.A."/>
            <person name="Ahrendt S."/>
            <person name="Andreopoulos W."/>
            <person name="He G."/>
            <person name="Labutti K."/>
            <person name="Lipzen A."/>
            <person name="Ng V."/>
            <person name="Sandor L."/>
            <person name="Barry K."/>
            <person name="Martinez A.T."/>
            <person name="Xiao Y."/>
            <person name="Gibbons J.G."/>
            <person name="Terashima K."/>
            <person name="Hibbett D.S."/>
            <person name="Grigoriev I.V."/>
        </authorList>
    </citation>
    <scope>NUCLEOTIDE SEQUENCE</scope>
    <source>
        <strain evidence="2">TFB7829</strain>
    </source>
</reference>
<evidence type="ECO:0000256" key="1">
    <source>
        <dbReference type="SAM" id="Phobius"/>
    </source>
</evidence>
<dbReference type="Proteomes" id="UP001163850">
    <property type="component" value="Unassembled WGS sequence"/>
</dbReference>
<evidence type="ECO:0000313" key="2">
    <source>
        <dbReference type="EMBL" id="KAJ3983972.1"/>
    </source>
</evidence>
<keyword evidence="1" id="KW-0472">Membrane</keyword>
<protein>
    <submittedName>
        <fullName evidence="2">Uncharacterized protein</fullName>
    </submittedName>
</protein>
<name>A0AA38PYM3_9AGAR</name>
<proteinExistence type="predicted"/>
<keyword evidence="1" id="KW-1133">Transmembrane helix</keyword>
<accession>A0AA38PYM3</accession>
<feature type="transmembrane region" description="Helical" evidence="1">
    <location>
        <begin position="20"/>
        <end position="42"/>
    </location>
</feature>
<keyword evidence="1" id="KW-0812">Transmembrane</keyword>
<sequence length="277" mass="28686">MFLFLRLTPQSFSYDSLEISIMYSFPALLVGIVIMMAGQMYAAAIRGIPAGRGNVPKILASTSSHASDPIASIDFYFPFKDLQNQIQLANIECPAPGGSYDQALSLISMNCPSSEAGNVPINPCCTQNMLTDLAGAVECVQSSDTSLATSMRSATKDFIQQCQQAGVNDLSDPLLTSSSIVFSTRLSSSVFPTASVSKSAVSTISSTISSPSPSSSPKPVSASFAPSVSSSSTSIPSPSATAQSSSALKSILLDPSSSMMGAIGIILTTTLAALICF</sequence>